<dbReference type="Proteomes" id="UP001596135">
    <property type="component" value="Unassembled WGS sequence"/>
</dbReference>
<evidence type="ECO:0000256" key="3">
    <source>
        <dbReference type="ARBA" id="ARBA00023163"/>
    </source>
</evidence>
<dbReference type="PROSITE" id="PS51118">
    <property type="entry name" value="HTH_HXLR"/>
    <property type="match status" value="1"/>
</dbReference>
<proteinExistence type="predicted"/>
<evidence type="ECO:0000313" key="5">
    <source>
        <dbReference type="EMBL" id="MFC6043817.1"/>
    </source>
</evidence>
<dbReference type="InterPro" id="IPR036390">
    <property type="entry name" value="WH_DNA-bd_sf"/>
</dbReference>
<reference evidence="6" key="1">
    <citation type="journal article" date="2019" name="Int. J. Syst. Evol. Microbiol.">
        <title>The Global Catalogue of Microorganisms (GCM) 10K type strain sequencing project: providing services to taxonomists for standard genome sequencing and annotation.</title>
        <authorList>
            <consortium name="The Broad Institute Genomics Platform"/>
            <consortium name="The Broad Institute Genome Sequencing Center for Infectious Disease"/>
            <person name="Wu L."/>
            <person name="Ma J."/>
        </authorList>
    </citation>
    <scope>NUCLEOTIDE SEQUENCE [LARGE SCALE GENOMIC DNA]</scope>
    <source>
        <strain evidence="6">CCUG 54522</strain>
    </source>
</reference>
<dbReference type="EMBL" id="JBHSRJ010000004">
    <property type="protein sequence ID" value="MFC6043817.1"/>
    <property type="molecule type" value="Genomic_DNA"/>
</dbReference>
<dbReference type="Pfam" id="PF01638">
    <property type="entry name" value="HxlR"/>
    <property type="match status" value="1"/>
</dbReference>
<keyword evidence="1" id="KW-0805">Transcription regulation</keyword>
<keyword evidence="3" id="KW-0804">Transcription</keyword>
<organism evidence="5 6">
    <name type="scientific">Nocardioides hankookensis</name>
    <dbReference type="NCBI Taxonomy" id="443157"/>
    <lineage>
        <taxon>Bacteria</taxon>
        <taxon>Bacillati</taxon>
        <taxon>Actinomycetota</taxon>
        <taxon>Actinomycetes</taxon>
        <taxon>Propionibacteriales</taxon>
        <taxon>Nocardioidaceae</taxon>
        <taxon>Nocardioides</taxon>
    </lineage>
</organism>
<dbReference type="Gene3D" id="1.10.10.10">
    <property type="entry name" value="Winged helix-like DNA-binding domain superfamily/Winged helix DNA-binding domain"/>
    <property type="match status" value="1"/>
</dbReference>
<dbReference type="InterPro" id="IPR036388">
    <property type="entry name" value="WH-like_DNA-bd_sf"/>
</dbReference>
<evidence type="ECO:0000313" key="6">
    <source>
        <dbReference type="Proteomes" id="UP001596135"/>
    </source>
</evidence>
<accession>A0ABW1LKS5</accession>
<dbReference type="PANTHER" id="PTHR33204:SF18">
    <property type="entry name" value="TRANSCRIPTIONAL REGULATORY PROTEIN"/>
    <property type="match status" value="1"/>
</dbReference>
<evidence type="ECO:0000256" key="2">
    <source>
        <dbReference type="ARBA" id="ARBA00023125"/>
    </source>
</evidence>
<gene>
    <name evidence="5" type="ORF">ACFPYL_12055</name>
</gene>
<dbReference type="InterPro" id="IPR002577">
    <property type="entry name" value="HTH_HxlR"/>
</dbReference>
<name>A0ABW1LKS5_9ACTN</name>
<dbReference type="PANTHER" id="PTHR33204">
    <property type="entry name" value="TRANSCRIPTIONAL REGULATOR, MARR FAMILY"/>
    <property type="match status" value="1"/>
</dbReference>
<dbReference type="SUPFAM" id="SSF46785">
    <property type="entry name" value="Winged helix' DNA-binding domain"/>
    <property type="match status" value="1"/>
</dbReference>
<keyword evidence="2" id="KW-0238">DNA-binding</keyword>
<comment type="caution">
    <text evidence="5">The sequence shown here is derived from an EMBL/GenBank/DDBJ whole genome shotgun (WGS) entry which is preliminary data.</text>
</comment>
<protein>
    <submittedName>
        <fullName evidence="5">Winged helix-turn-helix transcriptional regulator</fullName>
    </submittedName>
</protein>
<evidence type="ECO:0000259" key="4">
    <source>
        <dbReference type="PROSITE" id="PS51118"/>
    </source>
</evidence>
<keyword evidence="6" id="KW-1185">Reference proteome</keyword>
<sequence>MSTVALAELPGRPCPIAASLELVGERWALLVVREIAMGSTRFGDIVRGTGAPRDRIAARLKALEAAGVIGRTAYQQRPERFDYHLTESGQDLLSVLDALLAWGDKHVVAADDPRRLKRYRRFIA</sequence>
<feature type="domain" description="HTH hxlR-type" evidence="4">
    <location>
        <begin position="14"/>
        <end position="111"/>
    </location>
</feature>
<dbReference type="RefSeq" id="WP_379154197.1">
    <property type="nucleotide sequence ID" value="NZ_JBHSRJ010000004.1"/>
</dbReference>
<evidence type="ECO:0000256" key="1">
    <source>
        <dbReference type="ARBA" id="ARBA00023015"/>
    </source>
</evidence>